<accession>A0A934PIB8</accession>
<evidence type="ECO:0000313" key="7">
    <source>
        <dbReference type="EMBL" id="MBK0368636.1"/>
    </source>
</evidence>
<dbReference type="SMART" id="SM00490">
    <property type="entry name" value="HELICc"/>
    <property type="match status" value="1"/>
</dbReference>
<dbReference type="PROSITE" id="PS51192">
    <property type="entry name" value="HELICASE_ATP_BIND_1"/>
    <property type="match status" value="1"/>
</dbReference>
<dbReference type="EMBL" id="JAEHFV010000001">
    <property type="protein sequence ID" value="MBK0368636.1"/>
    <property type="molecule type" value="Genomic_DNA"/>
</dbReference>
<evidence type="ECO:0000259" key="5">
    <source>
        <dbReference type="PROSITE" id="PS51192"/>
    </source>
</evidence>
<sequence>MTRQEYTQFIDSEVRNVLKDTTLASYKNQIFAWRLNASFTRSFQIDYLWNRAVLLSSSCAYLLEQDGDTRIITTGLKSSAEIFEYLSELKELAELYDKDSVLLLSALCYDLSGYQANAYCIAQQIGEFIFDDERSKTSTDSESYIVRQITCILLKKIPEAKANIQATDDLGITLFNDALSKWCDAIFKLSEEAGYEEAFERVYRYYLNRHNIFISHLLFLLKIRITVFENKSIWNALKRNGHIAESKVWRKYVKLLAHDYYDSNSIKNIENRRSVFELWTSQHRAIEQGLLERNENFVVQMPTSAGKTFIAELSILKNLTEFPDKKCIYVAPFRALTSEKEIELARYFSKLGYSVSALSGSYEVDSFQDVIISQTDVLIATPEKIDMLVRINPELFKGISLMVVDEGHIIGEVSTRAALLEFLIIRLKIKFPEIAFLFISAVMPPKNADQYAQWLSGEQENVLRSLQFPDSPVTEEWEPTRKLIGSFTWTKGGSQIGFKNFEETETLAAIGNSFVPNYLIQKEIGGKFPSGRTKPATTAALAYRMSLEGNTLVFCGQPRLTLTIAKHLLKILQGIDIDLPEWFEADEDKESFYYAKMWYGEDDPITQSIRHGIGIHFGDMPEQVRNSVEHDYRTGRLRVLLSSNTVGQGLNFPIKNLIFYNLAIGHSDQGQILISKRDFWNIVGRAGRAGKETEGKIIFVINTPIDLNNYKEFTNRDNLEEADSLFSKVINTYNRRRISRMVRDRHLSILSETFLMEMFTEEIIGTDYEEIINDIIENSLFKFQLDEDDLELIKRSFRSTFKKFEENLDVSDAEIYKQSGFTYDSNIIIDDFIIKHLEELNGYLEDDNHFDFCRLVFEFLLDAELEELDDRKLTNIGLTVEMHYPIIEMWISGEPLEEIIEQWKKNKSIESFHLFLSKGLYYLYPWAFTAFTNIMIYRLGIERDDVPYNIANLSSYLKYGLPDSAGCLARSLGIKNRDAVVVLTELASGRTGPDFIKWLSNLSTGRINSLELSVFDRENIISISRKLTPHRFNALPDVFSFTVEATSEFIGYRISSRRVQEGAVLEYRRVRGKNNPYAIYLLYKGHRIGRVPAEYSKVISAEIDINDADYLVTVKEVIAHGNYNSIIVEMTLMDLL</sequence>
<keyword evidence="8" id="KW-1185">Reference proteome</keyword>
<name>A0A934PIB8_9FLAO</name>
<proteinExistence type="predicted"/>
<keyword evidence="1" id="KW-0547">Nucleotide-binding</keyword>
<dbReference type="SUPFAM" id="SSF52540">
    <property type="entry name" value="P-loop containing nucleoside triphosphate hydrolases"/>
    <property type="match status" value="1"/>
</dbReference>
<dbReference type="GO" id="GO:0005524">
    <property type="term" value="F:ATP binding"/>
    <property type="evidence" value="ECO:0007669"/>
    <property type="project" value="UniProtKB-KW"/>
</dbReference>
<organism evidence="7 8">
    <name type="scientific">Flavobacterium agrisoli</name>
    <dbReference type="NCBI Taxonomy" id="2793066"/>
    <lineage>
        <taxon>Bacteria</taxon>
        <taxon>Pseudomonadati</taxon>
        <taxon>Bacteroidota</taxon>
        <taxon>Flavobacteriia</taxon>
        <taxon>Flavobacteriales</taxon>
        <taxon>Flavobacteriaceae</taxon>
        <taxon>Flavobacterium</taxon>
    </lineage>
</organism>
<dbReference type="Pfam" id="PF00270">
    <property type="entry name" value="DEAD"/>
    <property type="match status" value="1"/>
</dbReference>
<dbReference type="CDD" id="cd17921">
    <property type="entry name" value="DEXHc_Ski2"/>
    <property type="match status" value="1"/>
</dbReference>
<keyword evidence="3 7" id="KW-0347">Helicase</keyword>
<dbReference type="InterPro" id="IPR014001">
    <property type="entry name" value="Helicase_ATP-bd"/>
</dbReference>
<protein>
    <submittedName>
        <fullName evidence="7">DEAD/DEAH box helicase</fullName>
    </submittedName>
</protein>
<dbReference type="GO" id="GO:0016787">
    <property type="term" value="F:hydrolase activity"/>
    <property type="evidence" value="ECO:0007669"/>
    <property type="project" value="UniProtKB-KW"/>
</dbReference>
<dbReference type="PANTHER" id="PTHR47961">
    <property type="entry name" value="DNA POLYMERASE THETA, PUTATIVE (AFU_ORTHOLOGUE AFUA_1G05260)-RELATED"/>
    <property type="match status" value="1"/>
</dbReference>
<feature type="domain" description="Helicase ATP-binding" evidence="5">
    <location>
        <begin position="288"/>
        <end position="461"/>
    </location>
</feature>
<dbReference type="InterPro" id="IPR011545">
    <property type="entry name" value="DEAD/DEAH_box_helicase_dom"/>
</dbReference>
<dbReference type="GO" id="GO:0004386">
    <property type="term" value="F:helicase activity"/>
    <property type="evidence" value="ECO:0007669"/>
    <property type="project" value="UniProtKB-KW"/>
</dbReference>
<evidence type="ECO:0000256" key="3">
    <source>
        <dbReference type="ARBA" id="ARBA00022806"/>
    </source>
</evidence>
<comment type="caution">
    <text evidence="7">The sequence shown here is derived from an EMBL/GenBank/DDBJ whole genome shotgun (WGS) entry which is preliminary data.</text>
</comment>
<gene>
    <name evidence="7" type="ORF">I5M07_02215</name>
</gene>
<dbReference type="GO" id="GO:0003676">
    <property type="term" value="F:nucleic acid binding"/>
    <property type="evidence" value="ECO:0007669"/>
    <property type="project" value="InterPro"/>
</dbReference>
<dbReference type="InterPro" id="IPR027417">
    <property type="entry name" value="P-loop_NTPase"/>
</dbReference>
<keyword evidence="2" id="KW-0378">Hydrolase</keyword>
<keyword evidence="4" id="KW-0067">ATP-binding</keyword>
<dbReference type="InterPro" id="IPR050474">
    <property type="entry name" value="Hel308_SKI2-like"/>
</dbReference>
<evidence type="ECO:0000256" key="1">
    <source>
        <dbReference type="ARBA" id="ARBA00022741"/>
    </source>
</evidence>
<dbReference type="InterPro" id="IPR001650">
    <property type="entry name" value="Helicase_C-like"/>
</dbReference>
<dbReference type="Proteomes" id="UP000609172">
    <property type="component" value="Unassembled WGS sequence"/>
</dbReference>
<dbReference type="AlphaFoldDB" id="A0A934PIB8"/>
<reference evidence="7" key="1">
    <citation type="submission" date="2020-12" db="EMBL/GenBank/DDBJ databases">
        <title>Bacterial novel species Flavobacterium sp. SE-1-e isolated from soil.</title>
        <authorList>
            <person name="Jung H.-Y."/>
        </authorList>
    </citation>
    <scope>NUCLEOTIDE SEQUENCE</scope>
    <source>
        <strain evidence="7">SE-1-e</strain>
    </source>
</reference>
<dbReference type="PANTHER" id="PTHR47961:SF10">
    <property type="entry name" value="ATP-DEPENDENT DNA HELICASE HEL308"/>
    <property type="match status" value="1"/>
</dbReference>
<dbReference type="Pfam" id="PF00271">
    <property type="entry name" value="Helicase_C"/>
    <property type="match status" value="1"/>
</dbReference>
<dbReference type="PROSITE" id="PS51194">
    <property type="entry name" value="HELICASE_CTER"/>
    <property type="match status" value="1"/>
</dbReference>
<dbReference type="Gene3D" id="3.40.50.300">
    <property type="entry name" value="P-loop containing nucleotide triphosphate hydrolases"/>
    <property type="match status" value="2"/>
</dbReference>
<evidence type="ECO:0000256" key="4">
    <source>
        <dbReference type="ARBA" id="ARBA00022840"/>
    </source>
</evidence>
<evidence type="ECO:0000259" key="6">
    <source>
        <dbReference type="PROSITE" id="PS51194"/>
    </source>
</evidence>
<dbReference type="SMART" id="SM00487">
    <property type="entry name" value="DEXDc"/>
    <property type="match status" value="1"/>
</dbReference>
<evidence type="ECO:0000256" key="2">
    <source>
        <dbReference type="ARBA" id="ARBA00022801"/>
    </source>
</evidence>
<evidence type="ECO:0000313" key="8">
    <source>
        <dbReference type="Proteomes" id="UP000609172"/>
    </source>
</evidence>
<feature type="domain" description="Helicase C-terminal" evidence="6">
    <location>
        <begin position="539"/>
        <end position="748"/>
    </location>
</feature>
<dbReference type="RefSeq" id="WP_200104557.1">
    <property type="nucleotide sequence ID" value="NZ_JAEHFV010000001.1"/>
</dbReference>